<dbReference type="GO" id="GO:0016020">
    <property type="term" value="C:membrane"/>
    <property type="evidence" value="ECO:0007669"/>
    <property type="project" value="TreeGrafter"/>
</dbReference>
<sequence length="254" mass="26965">MSRGEQTRRVAFLGATKGMGRALARQMAARGDRLVLLGRSPDELAASASDLQQRSPDASASVSTAPCDLADPSSFGPALDAAIEALGEIDCVVVTAGAFGTQEQLEADFDRALQVVTLNFANTVGFCEQARVRLLARGGGTLCVFSSVAGDRGRKPVVIYGASKAGLSAYLEGLDHKFRGEGLETVCVKPGFVKTGMTAGLKPPPFAGEPDAVAARVLRAIDRGTPVVYAPWIWRWILLVIRSLPRFVMRKIGF</sequence>
<evidence type="ECO:0000256" key="2">
    <source>
        <dbReference type="ARBA" id="ARBA00023002"/>
    </source>
</evidence>
<organism evidence="4 5">
    <name type="scientific">Plesiocystis pacifica SIR-1</name>
    <dbReference type="NCBI Taxonomy" id="391625"/>
    <lineage>
        <taxon>Bacteria</taxon>
        <taxon>Pseudomonadati</taxon>
        <taxon>Myxococcota</taxon>
        <taxon>Polyangia</taxon>
        <taxon>Nannocystales</taxon>
        <taxon>Nannocystaceae</taxon>
        <taxon>Plesiocystis</taxon>
    </lineage>
</organism>
<comment type="caution">
    <text evidence="4">The sequence shown here is derived from an EMBL/GenBank/DDBJ whole genome shotgun (WGS) entry which is preliminary data.</text>
</comment>
<dbReference type="Gene3D" id="3.40.50.720">
    <property type="entry name" value="NAD(P)-binding Rossmann-like Domain"/>
    <property type="match status" value="1"/>
</dbReference>
<dbReference type="EMBL" id="ABCS01000023">
    <property type="protein sequence ID" value="EDM79030.1"/>
    <property type="molecule type" value="Genomic_DNA"/>
</dbReference>
<evidence type="ECO:0000256" key="3">
    <source>
        <dbReference type="SAM" id="MobiDB-lite"/>
    </source>
</evidence>
<dbReference type="OrthoDB" id="9804952at2"/>
<dbReference type="RefSeq" id="WP_006971737.1">
    <property type="nucleotide sequence ID" value="NZ_ABCS01000023.1"/>
</dbReference>
<feature type="compositionally biased region" description="Polar residues" evidence="3">
    <location>
        <begin position="49"/>
        <end position="64"/>
    </location>
</feature>
<accession>A6G4T8</accession>
<proteinExistence type="inferred from homology"/>
<gene>
    <name evidence="4" type="ORF">PPSIR1_10520</name>
</gene>
<evidence type="ECO:0000313" key="4">
    <source>
        <dbReference type="EMBL" id="EDM79030.1"/>
    </source>
</evidence>
<dbReference type="InterPro" id="IPR002347">
    <property type="entry name" value="SDR_fam"/>
</dbReference>
<protein>
    <submittedName>
        <fullName evidence="4">Short chain dehydrogenase</fullName>
    </submittedName>
</protein>
<dbReference type="AlphaFoldDB" id="A6G4T8"/>
<feature type="region of interest" description="Disordered" evidence="3">
    <location>
        <begin position="46"/>
        <end position="65"/>
    </location>
</feature>
<reference evidence="4 5" key="1">
    <citation type="submission" date="2007-06" db="EMBL/GenBank/DDBJ databases">
        <authorList>
            <person name="Shimkets L."/>
            <person name="Ferriera S."/>
            <person name="Johnson J."/>
            <person name="Kravitz S."/>
            <person name="Beeson K."/>
            <person name="Sutton G."/>
            <person name="Rogers Y.-H."/>
            <person name="Friedman R."/>
            <person name="Frazier M."/>
            <person name="Venter J.C."/>
        </authorList>
    </citation>
    <scope>NUCLEOTIDE SEQUENCE [LARGE SCALE GENOMIC DNA]</scope>
    <source>
        <strain evidence="4 5">SIR-1</strain>
    </source>
</reference>
<evidence type="ECO:0000256" key="1">
    <source>
        <dbReference type="ARBA" id="ARBA00006484"/>
    </source>
</evidence>
<name>A6G4T8_9BACT</name>
<dbReference type="PRINTS" id="PR00081">
    <property type="entry name" value="GDHRDH"/>
</dbReference>
<dbReference type="Pfam" id="PF00106">
    <property type="entry name" value="adh_short"/>
    <property type="match status" value="1"/>
</dbReference>
<dbReference type="Proteomes" id="UP000005801">
    <property type="component" value="Unassembled WGS sequence"/>
</dbReference>
<dbReference type="STRING" id="391625.PPSIR1_10520"/>
<keyword evidence="2" id="KW-0560">Oxidoreductase</keyword>
<evidence type="ECO:0000313" key="5">
    <source>
        <dbReference type="Proteomes" id="UP000005801"/>
    </source>
</evidence>
<dbReference type="InterPro" id="IPR036291">
    <property type="entry name" value="NAD(P)-bd_dom_sf"/>
</dbReference>
<keyword evidence="5" id="KW-1185">Reference proteome</keyword>
<dbReference type="eggNOG" id="COG0300">
    <property type="taxonomic scope" value="Bacteria"/>
</dbReference>
<dbReference type="PANTHER" id="PTHR44196:SF3">
    <property type="entry name" value="SHORT CHAIN DEHYDROGENASE FAMILY PROTEIN"/>
    <property type="match status" value="1"/>
</dbReference>
<comment type="similarity">
    <text evidence="1">Belongs to the short-chain dehydrogenases/reductases (SDR) family.</text>
</comment>
<dbReference type="SUPFAM" id="SSF51735">
    <property type="entry name" value="NAD(P)-binding Rossmann-fold domains"/>
    <property type="match status" value="1"/>
</dbReference>
<dbReference type="GO" id="GO:0016491">
    <property type="term" value="F:oxidoreductase activity"/>
    <property type="evidence" value="ECO:0007669"/>
    <property type="project" value="UniProtKB-KW"/>
</dbReference>
<dbReference type="PANTHER" id="PTHR44196">
    <property type="entry name" value="DEHYDROGENASE/REDUCTASE SDR FAMILY MEMBER 7B"/>
    <property type="match status" value="1"/>
</dbReference>